<name>A0A9E7JYQ8_9LILI</name>
<dbReference type="OrthoDB" id="1748203at2759"/>
<sequence>MGLFSLWPALYMLCKEYPERLLLTYKVEAVPATVDEEKTPVTEPESEPGPLPSTIEVASPATPVKINGSDTGDLLGLNETNSYASAIEDTNALALAIVPAVSMRIMPNLLADATTNSATARDHVFDPTGWELALGGGFDKLTLDSLYDEAAYRQQQQQQLYGAPPPNPFMTTDPFAMSNQVAAPPAVQMAAMAQQQQQMSMFMQSNPFAQPLYQQQPVGAATASNPFGDAGFGTFPVSNPHQQSNPFGNPQLI</sequence>
<dbReference type="Proteomes" id="UP001055439">
    <property type="component" value="Chromosome 4"/>
</dbReference>
<feature type="region of interest" description="Disordered" evidence="1">
    <location>
        <begin position="231"/>
        <end position="253"/>
    </location>
</feature>
<dbReference type="EMBL" id="CP097506">
    <property type="protein sequence ID" value="URD98278.1"/>
    <property type="molecule type" value="Genomic_DNA"/>
</dbReference>
<accession>A0A9E7JYQ8</accession>
<evidence type="ECO:0000256" key="1">
    <source>
        <dbReference type="SAM" id="MobiDB-lite"/>
    </source>
</evidence>
<gene>
    <name evidence="2" type="ORF">MUK42_31255</name>
</gene>
<protein>
    <submittedName>
        <fullName evidence="2">Clathrin assembly protein</fullName>
    </submittedName>
</protein>
<reference evidence="2" key="1">
    <citation type="submission" date="2022-05" db="EMBL/GenBank/DDBJ databases">
        <title>The Musa troglodytarum L. genome provides insights into the mechanism of non-climacteric behaviour and enrichment of carotenoids.</title>
        <authorList>
            <person name="Wang J."/>
        </authorList>
    </citation>
    <scope>NUCLEOTIDE SEQUENCE</scope>
    <source>
        <tissue evidence="2">Leaf</tissue>
    </source>
</reference>
<evidence type="ECO:0000313" key="2">
    <source>
        <dbReference type="EMBL" id="URD98278.1"/>
    </source>
</evidence>
<evidence type="ECO:0000313" key="3">
    <source>
        <dbReference type="Proteomes" id="UP001055439"/>
    </source>
</evidence>
<dbReference type="AlphaFoldDB" id="A0A9E7JYQ8"/>
<feature type="compositionally biased region" description="Polar residues" evidence="1">
    <location>
        <begin position="236"/>
        <end position="253"/>
    </location>
</feature>
<proteinExistence type="predicted"/>
<organism evidence="2 3">
    <name type="scientific">Musa troglodytarum</name>
    <name type="common">fe'i banana</name>
    <dbReference type="NCBI Taxonomy" id="320322"/>
    <lineage>
        <taxon>Eukaryota</taxon>
        <taxon>Viridiplantae</taxon>
        <taxon>Streptophyta</taxon>
        <taxon>Embryophyta</taxon>
        <taxon>Tracheophyta</taxon>
        <taxon>Spermatophyta</taxon>
        <taxon>Magnoliopsida</taxon>
        <taxon>Liliopsida</taxon>
        <taxon>Zingiberales</taxon>
        <taxon>Musaceae</taxon>
        <taxon>Musa</taxon>
    </lineage>
</organism>
<keyword evidence="3" id="KW-1185">Reference proteome</keyword>